<feature type="transmembrane region" description="Helical" evidence="5">
    <location>
        <begin position="90"/>
        <end position="113"/>
    </location>
</feature>
<evidence type="ECO:0000313" key="6">
    <source>
        <dbReference type="EMBL" id="ACX53217.1"/>
    </source>
</evidence>
<evidence type="ECO:0000256" key="4">
    <source>
        <dbReference type="ARBA" id="ARBA00023136"/>
    </source>
</evidence>
<name>C9RAH1_AMMDK</name>
<organism evidence="6 7">
    <name type="scientific">Ammonifex degensii (strain DSM 10501 / KC4)</name>
    <dbReference type="NCBI Taxonomy" id="429009"/>
    <lineage>
        <taxon>Bacteria</taxon>
        <taxon>Bacillati</taxon>
        <taxon>Bacillota</taxon>
        <taxon>Clostridia</taxon>
        <taxon>Thermoanaerobacterales</taxon>
        <taxon>Thermoanaerobacteraceae</taxon>
        <taxon>Ammonifex</taxon>
    </lineage>
</organism>
<dbReference type="Proteomes" id="UP000002620">
    <property type="component" value="Chromosome"/>
</dbReference>
<keyword evidence="7" id="KW-1185">Reference proteome</keyword>
<keyword evidence="4 5" id="KW-0472">Membrane</keyword>
<sequence>MGLGMNWLDLVLLLLIGAGAWKGWRQGLILSLLYMAAVFVGFVVASRYASRLADILDRNWHLTAWLAREILQHLGSRAGAFPTEEMAYRLAAAVVGGLSFFLLFLLAERIFFFSATALTSLVKPLGFPLVDRTAGLLIGALWGFLFSAAVFFLVQKMAEVSLLPYVVNPLAEVLATSHLASYYRGFWQAVKTFSPVLRQGGMLVW</sequence>
<dbReference type="eggNOG" id="COG1286">
    <property type="taxonomic scope" value="Bacteria"/>
</dbReference>
<reference evidence="6 7" key="1">
    <citation type="submission" date="2009-10" db="EMBL/GenBank/DDBJ databases">
        <title>Complete sequence of chromosome of Ammonifex degensii KC4.</title>
        <authorList>
            <consortium name="US DOE Joint Genome Institute"/>
            <person name="Kerfeld C."/>
            <person name="Goodner B."/>
            <person name="Huber H."/>
            <person name="Stetter K."/>
            <person name="Lucas S."/>
            <person name="Copeland A."/>
            <person name="Lapidus A."/>
            <person name="Glavina del Rio T."/>
            <person name="Dalin E."/>
            <person name="Tice H."/>
            <person name="Bruce D."/>
            <person name="Goodwin L."/>
            <person name="Pitluck S."/>
            <person name="Saunders E."/>
            <person name="Brettin T."/>
            <person name="Detter J.C."/>
            <person name="Han C."/>
            <person name="Larimer F."/>
            <person name="Land M."/>
            <person name="Hauser L."/>
            <person name="Kyrpides N."/>
            <person name="Ovchinnikova G."/>
            <person name="Richardson P."/>
        </authorList>
    </citation>
    <scope>NUCLEOTIDE SEQUENCE [LARGE SCALE GENOMIC DNA]</scope>
    <source>
        <strain evidence="7">DSM 10501 / KC4</strain>
    </source>
</reference>
<protein>
    <submittedName>
        <fullName evidence="6">Colicin V production protein</fullName>
    </submittedName>
</protein>
<feature type="transmembrane region" description="Helical" evidence="5">
    <location>
        <begin position="133"/>
        <end position="154"/>
    </location>
</feature>
<keyword evidence="3 5" id="KW-1133">Transmembrane helix</keyword>
<dbReference type="PANTHER" id="PTHR37306:SF1">
    <property type="entry name" value="COLICIN V PRODUCTION PROTEIN"/>
    <property type="match status" value="1"/>
</dbReference>
<accession>C9RAH1</accession>
<dbReference type="PANTHER" id="PTHR37306">
    <property type="entry name" value="COLICIN V PRODUCTION PROTEIN"/>
    <property type="match status" value="1"/>
</dbReference>
<feature type="transmembrane region" description="Helical" evidence="5">
    <location>
        <begin position="30"/>
        <end position="49"/>
    </location>
</feature>
<dbReference type="STRING" id="429009.Adeg_2140"/>
<dbReference type="HOGENOM" id="CLU_1341463_0_0_9"/>
<gene>
    <name evidence="6" type="ordered locus">Adeg_2140</name>
</gene>
<dbReference type="EMBL" id="CP001785">
    <property type="protein sequence ID" value="ACX53217.1"/>
    <property type="molecule type" value="Genomic_DNA"/>
</dbReference>
<keyword evidence="2 5" id="KW-0812">Transmembrane</keyword>
<dbReference type="InterPro" id="IPR003825">
    <property type="entry name" value="Colicin-V_CvpA"/>
</dbReference>
<proteinExistence type="predicted"/>
<evidence type="ECO:0000256" key="2">
    <source>
        <dbReference type="ARBA" id="ARBA00022692"/>
    </source>
</evidence>
<evidence type="ECO:0000313" key="7">
    <source>
        <dbReference type="Proteomes" id="UP000002620"/>
    </source>
</evidence>
<evidence type="ECO:0000256" key="1">
    <source>
        <dbReference type="ARBA" id="ARBA00004141"/>
    </source>
</evidence>
<dbReference type="Pfam" id="PF02674">
    <property type="entry name" value="Colicin_V"/>
    <property type="match status" value="1"/>
</dbReference>
<dbReference type="AlphaFoldDB" id="C9RAH1"/>
<dbReference type="KEGG" id="adg:Adeg_2140"/>
<dbReference type="GO" id="GO:0009403">
    <property type="term" value="P:toxin biosynthetic process"/>
    <property type="evidence" value="ECO:0007669"/>
    <property type="project" value="InterPro"/>
</dbReference>
<comment type="subcellular location">
    <subcellularLocation>
        <location evidence="1">Membrane</location>
        <topology evidence="1">Multi-pass membrane protein</topology>
    </subcellularLocation>
</comment>
<evidence type="ECO:0000256" key="3">
    <source>
        <dbReference type="ARBA" id="ARBA00022989"/>
    </source>
</evidence>
<dbReference type="GO" id="GO:0016020">
    <property type="term" value="C:membrane"/>
    <property type="evidence" value="ECO:0007669"/>
    <property type="project" value="UniProtKB-SubCell"/>
</dbReference>
<dbReference type="OrthoDB" id="1724192at2"/>
<evidence type="ECO:0000256" key="5">
    <source>
        <dbReference type="SAM" id="Phobius"/>
    </source>
</evidence>